<organism evidence="2 3">
    <name type="scientific">Marasmius crinis-equi</name>
    <dbReference type="NCBI Taxonomy" id="585013"/>
    <lineage>
        <taxon>Eukaryota</taxon>
        <taxon>Fungi</taxon>
        <taxon>Dikarya</taxon>
        <taxon>Basidiomycota</taxon>
        <taxon>Agaricomycotina</taxon>
        <taxon>Agaricomycetes</taxon>
        <taxon>Agaricomycetidae</taxon>
        <taxon>Agaricales</taxon>
        <taxon>Marasmiineae</taxon>
        <taxon>Marasmiaceae</taxon>
        <taxon>Marasmius</taxon>
    </lineage>
</organism>
<name>A0ABR3FAH2_9AGAR</name>
<sequence>MGKPASQIYARSLFALGHGCPLWVPEPNSELPPQYLANGMQIGDVGILRAEGKFAFLFNVCHSAQDPINQRGVPDGFKQLEWNRLLDRTDTIFRPNEPLVSGAAKKRALEIGGSASVPGAPIGAGAGFAFSFAQEEGAVLLPPHGADRVDCESSATFRRYAARHASDWYKYVNETREMDVGNGAIYLITGYDNTDAWENAIFSRDSRERMCELVVNTSTVGGADGRIRLSDSSLEASFFSRCSPSGNSRQNQTLFFRGFRVSRSGQRMRGLFGGLQYNMVVTGTDQSLKDVLGKKDGSFPFSTESSTSSSGSGSSPGSCRDGLESSSSDTAAGTPQDTAGSSPDTDISADDNTDSSMGEDDVILPQELYHPLQVINNHILQSRDVDTVITHDDNWIRLLTHEDIEIPDDFSLIRRFQDQFRTIVENGTAFIEPLARSESLGGLGSIVDEVVPTIKKPLSPPSSPSPGFSSSSLSNLTSPRSRRLSPPKRTSPYPLSRHDSPQLPTMSGIPHSSYATSTRVPHGVMDTRPSGGCGSMYRQHNMPNTYYPSPDPSPVPVSYGTTTMDWPQTQLSTSPMPTHTQPNLYTGVPAGYMSQAETYDNPNSVLSSMSGSPVDYYGFNMPQSNNHSTTRPSQAQSPVSNTNTDARALQHRIRQLEDAQRLDKERIRQLEAQLASGATLTPPGSAGVTPPSSTSFESSWRARTAARKHQFCSPNRAGNALCAWHDPRRERRAFPPRNAPLGFLNCGCTEEEALFEESLARNGVGSYLPGDSVRLDPALRNPLLKLLQRRYGYRDGDFERDSRTGDWVMGEGPGKWEQESGPVGNVRRPRNDRAR</sequence>
<gene>
    <name evidence="2" type="ORF">V5O48_009708</name>
</gene>
<dbReference type="Proteomes" id="UP001465976">
    <property type="component" value="Unassembled WGS sequence"/>
</dbReference>
<feature type="region of interest" description="Disordered" evidence="1">
    <location>
        <begin position="675"/>
        <end position="696"/>
    </location>
</feature>
<evidence type="ECO:0000256" key="1">
    <source>
        <dbReference type="SAM" id="MobiDB-lite"/>
    </source>
</evidence>
<feature type="compositionally biased region" description="Acidic residues" evidence="1">
    <location>
        <begin position="347"/>
        <end position="359"/>
    </location>
</feature>
<reference evidence="2 3" key="1">
    <citation type="submission" date="2024-02" db="EMBL/GenBank/DDBJ databases">
        <title>A draft genome for the cacao thread blight pathogen Marasmius crinis-equi.</title>
        <authorList>
            <person name="Cohen S.P."/>
            <person name="Baruah I.K."/>
            <person name="Amoako-Attah I."/>
            <person name="Bukari Y."/>
            <person name="Meinhardt L.W."/>
            <person name="Bailey B.A."/>
        </authorList>
    </citation>
    <scope>NUCLEOTIDE SEQUENCE [LARGE SCALE GENOMIC DNA]</scope>
    <source>
        <strain evidence="2 3">GH-76</strain>
    </source>
</reference>
<feature type="compositionally biased region" description="Polar residues" evidence="1">
    <location>
        <begin position="324"/>
        <end position="345"/>
    </location>
</feature>
<proteinExistence type="predicted"/>
<feature type="compositionally biased region" description="Low complexity" evidence="1">
    <location>
        <begin position="300"/>
        <end position="318"/>
    </location>
</feature>
<accession>A0ABR3FAH2</accession>
<evidence type="ECO:0000313" key="2">
    <source>
        <dbReference type="EMBL" id="KAL0572262.1"/>
    </source>
</evidence>
<dbReference type="EMBL" id="JBAHYK010000650">
    <property type="protein sequence ID" value="KAL0572262.1"/>
    <property type="molecule type" value="Genomic_DNA"/>
</dbReference>
<feature type="region of interest" description="Disordered" evidence="1">
    <location>
        <begin position="796"/>
        <end position="835"/>
    </location>
</feature>
<feature type="compositionally biased region" description="Polar residues" evidence="1">
    <location>
        <begin position="621"/>
        <end position="645"/>
    </location>
</feature>
<comment type="caution">
    <text evidence="2">The sequence shown here is derived from an EMBL/GenBank/DDBJ whole genome shotgun (WGS) entry which is preliminary data.</text>
</comment>
<feature type="region of interest" description="Disordered" evidence="1">
    <location>
        <begin position="457"/>
        <end position="509"/>
    </location>
</feature>
<feature type="region of interest" description="Disordered" evidence="1">
    <location>
        <begin position="300"/>
        <end position="359"/>
    </location>
</feature>
<keyword evidence="3" id="KW-1185">Reference proteome</keyword>
<protein>
    <submittedName>
        <fullName evidence="2">Uncharacterized protein</fullName>
    </submittedName>
</protein>
<feature type="compositionally biased region" description="Low complexity" evidence="1">
    <location>
        <begin position="465"/>
        <end position="479"/>
    </location>
</feature>
<evidence type="ECO:0000313" key="3">
    <source>
        <dbReference type="Proteomes" id="UP001465976"/>
    </source>
</evidence>
<feature type="region of interest" description="Disordered" evidence="1">
    <location>
        <begin position="620"/>
        <end position="645"/>
    </location>
</feature>